<keyword evidence="6" id="KW-0811">Translocation</keyword>
<evidence type="ECO:0000256" key="3">
    <source>
        <dbReference type="ARBA" id="ARBA00022692"/>
    </source>
</evidence>
<gene>
    <name evidence="10" type="ORF">SAMN05443665_100637</name>
</gene>
<dbReference type="PRINTS" id="PR01506">
    <property type="entry name" value="TATBPROTEIN"/>
</dbReference>
<dbReference type="Proteomes" id="UP000198318">
    <property type="component" value="Unassembled WGS sequence"/>
</dbReference>
<keyword evidence="3 9" id="KW-0812">Transmembrane</keyword>
<dbReference type="EMBL" id="FZOR01000006">
    <property type="protein sequence ID" value="SNS56868.1"/>
    <property type="molecule type" value="Genomic_DNA"/>
</dbReference>
<dbReference type="NCBIfam" id="NF002377">
    <property type="entry name" value="PRK01371.1-4"/>
    <property type="match status" value="1"/>
</dbReference>
<evidence type="ECO:0000256" key="7">
    <source>
        <dbReference type="ARBA" id="ARBA00023136"/>
    </source>
</evidence>
<keyword evidence="4" id="KW-0653">Protein transport</keyword>
<sequence>MGPVRADRPLTVVEDGLFDVGLGEMAVLVVLALVIFGDKLPQVAGQAGRMLRQFRQMADSAKADLQEGLGPEFKDFDINDLNPKTFVRKHLFEDEDTTTPTANGTGLFDDTPLPSKPAGPLPAGERPPFDSEAT</sequence>
<evidence type="ECO:0000256" key="2">
    <source>
        <dbReference type="ARBA" id="ARBA00022448"/>
    </source>
</evidence>
<comment type="subcellular location">
    <subcellularLocation>
        <location evidence="1">Membrane</location>
        <topology evidence="1">Single-pass membrane protein</topology>
    </subcellularLocation>
</comment>
<accession>A0A239FJW8</accession>
<name>A0A239FJW8_9ACTN</name>
<keyword evidence="7 9" id="KW-0472">Membrane</keyword>
<proteinExistence type="predicted"/>
<evidence type="ECO:0000313" key="11">
    <source>
        <dbReference type="Proteomes" id="UP000198318"/>
    </source>
</evidence>
<evidence type="ECO:0000313" key="10">
    <source>
        <dbReference type="EMBL" id="SNS56868.1"/>
    </source>
</evidence>
<evidence type="ECO:0000256" key="1">
    <source>
        <dbReference type="ARBA" id="ARBA00004167"/>
    </source>
</evidence>
<evidence type="ECO:0000256" key="8">
    <source>
        <dbReference type="SAM" id="MobiDB-lite"/>
    </source>
</evidence>
<organism evidence="10 11">
    <name type="scientific">Actinomadura meyerae</name>
    <dbReference type="NCBI Taxonomy" id="240840"/>
    <lineage>
        <taxon>Bacteria</taxon>
        <taxon>Bacillati</taxon>
        <taxon>Actinomycetota</taxon>
        <taxon>Actinomycetes</taxon>
        <taxon>Streptosporangiales</taxon>
        <taxon>Thermomonosporaceae</taxon>
        <taxon>Actinomadura</taxon>
    </lineage>
</organism>
<evidence type="ECO:0000256" key="4">
    <source>
        <dbReference type="ARBA" id="ARBA00022927"/>
    </source>
</evidence>
<dbReference type="Pfam" id="PF02416">
    <property type="entry name" value="TatA_B_E"/>
    <property type="match status" value="1"/>
</dbReference>
<feature type="region of interest" description="Disordered" evidence="8">
    <location>
        <begin position="91"/>
        <end position="134"/>
    </location>
</feature>
<feature type="transmembrane region" description="Helical" evidence="9">
    <location>
        <begin position="20"/>
        <end position="40"/>
    </location>
</feature>
<dbReference type="Gene3D" id="1.20.5.3310">
    <property type="match status" value="1"/>
</dbReference>
<evidence type="ECO:0000256" key="9">
    <source>
        <dbReference type="SAM" id="Phobius"/>
    </source>
</evidence>
<keyword evidence="11" id="KW-1185">Reference proteome</keyword>
<dbReference type="GO" id="GO:0016020">
    <property type="term" value="C:membrane"/>
    <property type="evidence" value="ECO:0007669"/>
    <property type="project" value="UniProtKB-ARBA"/>
</dbReference>
<dbReference type="InterPro" id="IPR003369">
    <property type="entry name" value="TatA/B/E"/>
</dbReference>
<keyword evidence="5 9" id="KW-1133">Transmembrane helix</keyword>
<protein>
    <submittedName>
        <fullName evidence="10">Sec-independent protein translocase protein TatB</fullName>
    </submittedName>
</protein>
<dbReference type="AlphaFoldDB" id="A0A239FJW8"/>
<evidence type="ECO:0000256" key="6">
    <source>
        <dbReference type="ARBA" id="ARBA00023010"/>
    </source>
</evidence>
<keyword evidence="2" id="KW-0813">Transport</keyword>
<evidence type="ECO:0000256" key="5">
    <source>
        <dbReference type="ARBA" id="ARBA00022989"/>
    </source>
</evidence>
<reference evidence="10 11" key="1">
    <citation type="submission" date="2017-06" db="EMBL/GenBank/DDBJ databases">
        <authorList>
            <person name="Kim H.J."/>
            <person name="Triplett B.A."/>
        </authorList>
    </citation>
    <scope>NUCLEOTIDE SEQUENCE [LARGE SCALE GENOMIC DNA]</scope>
    <source>
        <strain evidence="10 11">DSM 44715</strain>
    </source>
</reference>
<dbReference type="GO" id="GO:0015031">
    <property type="term" value="P:protein transport"/>
    <property type="evidence" value="ECO:0007669"/>
    <property type="project" value="UniProtKB-KW"/>
</dbReference>